<feature type="domain" description="Lipocalin-like" evidence="1">
    <location>
        <begin position="27"/>
        <end position="92"/>
    </location>
</feature>
<evidence type="ECO:0000313" key="4">
    <source>
        <dbReference type="Proteomes" id="UP000617628"/>
    </source>
</evidence>
<dbReference type="Pfam" id="PF20594">
    <property type="entry name" value="DUF6794"/>
    <property type="match status" value="1"/>
</dbReference>
<sequence>MKNTKYYSLPIIALSLLFGCQKVDHEIVGKWQTVGPLSDSLFFDEVACELTFKENGRFEKFSDGGMSIQTRQTGKYQIDGDNVIFDFSDHREPWAISFKIADSRLSLSDGGQSLDFVRSDQTSEALLALPEMPSTLKEATDLLISEMSEDDKTFVATRAQDDLIMFHMGWGMGIRNRFGLWAGNKKLLSSCGSRWMHPDSASGVIINSVWKELRNDLDPSYLKDIEEIQALAKTIPVHGPDIAGKTFKEIADFLAQTASDSFLVTFDIHQREGHDTHVIFETFEGEQTLAEILSMLSFRFGFRLLYEPGKIVVSE</sequence>
<dbReference type="Pfam" id="PF13648">
    <property type="entry name" value="Lipocalin_4"/>
    <property type="match status" value="1"/>
</dbReference>
<evidence type="ECO:0000259" key="2">
    <source>
        <dbReference type="Pfam" id="PF20594"/>
    </source>
</evidence>
<organism evidence="3 4">
    <name type="scientific">Pelagicoccus mobilis</name>
    <dbReference type="NCBI Taxonomy" id="415221"/>
    <lineage>
        <taxon>Bacteria</taxon>
        <taxon>Pseudomonadati</taxon>
        <taxon>Verrucomicrobiota</taxon>
        <taxon>Opitutia</taxon>
        <taxon>Puniceicoccales</taxon>
        <taxon>Pelagicoccaceae</taxon>
        <taxon>Pelagicoccus</taxon>
    </lineage>
</organism>
<dbReference type="RefSeq" id="WP_200357836.1">
    <property type="nucleotide sequence ID" value="NZ_JAENIL010000052.1"/>
</dbReference>
<dbReference type="EMBL" id="JAENIL010000052">
    <property type="protein sequence ID" value="MBK1879623.1"/>
    <property type="molecule type" value="Genomic_DNA"/>
</dbReference>
<protein>
    <submittedName>
        <fullName evidence="3">Uncharacterized protein</fullName>
    </submittedName>
</protein>
<dbReference type="InterPro" id="IPR024311">
    <property type="entry name" value="Lipocalin-like"/>
</dbReference>
<evidence type="ECO:0000259" key="1">
    <source>
        <dbReference type="Pfam" id="PF13648"/>
    </source>
</evidence>
<evidence type="ECO:0000313" key="3">
    <source>
        <dbReference type="EMBL" id="MBK1879623.1"/>
    </source>
</evidence>
<dbReference type="PROSITE" id="PS51257">
    <property type="entry name" value="PROKAR_LIPOPROTEIN"/>
    <property type="match status" value="1"/>
</dbReference>
<proteinExistence type="predicted"/>
<reference evidence="3" key="1">
    <citation type="submission" date="2021-01" db="EMBL/GenBank/DDBJ databases">
        <title>Modified the classification status of verrucomicrobia.</title>
        <authorList>
            <person name="Feng X."/>
        </authorList>
    </citation>
    <scope>NUCLEOTIDE SEQUENCE</scope>
    <source>
        <strain evidence="3">KCTC 13126</strain>
    </source>
</reference>
<gene>
    <name evidence="3" type="ORF">JIN87_22245</name>
</gene>
<name>A0A934VTE4_9BACT</name>
<comment type="caution">
    <text evidence="3">The sequence shown here is derived from an EMBL/GenBank/DDBJ whole genome shotgun (WGS) entry which is preliminary data.</text>
</comment>
<keyword evidence="4" id="KW-1185">Reference proteome</keyword>
<dbReference type="AlphaFoldDB" id="A0A934VTE4"/>
<accession>A0A934VTE4</accession>
<feature type="domain" description="DUF6794" evidence="2">
    <location>
        <begin position="132"/>
        <end position="213"/>
    </location>
</feature>
<dbReference type="Proteomes" id="UP000617628">
    <property type="component" value="Unassembled WGS sequence"/>
</dbReference>
<dbReference type="InterPro" id="IPR046744">
    <property type="entry name" value="DUF6794"/>
</dbReference>